<keyword evidence="8" id="KW-1185">Reference proteome</keyword>
<dbReference type="FunFam" id="3.30.70.330:FF:000322">
    <property type="entry name" value="CUGBP Elav-like family member 2"/>
    <property type="match status" value="1"/>
</dbReference>
<evidence type="ECO:0000313" key="7">
    <source>
        <dbReference type="EMBL" id="CAF0948214.1"/>
    </source>
</evidence>
<dbReference type="PRINTS" id="PR00961">
    <property type="entry name" value="HUDSXLRNA"/>
</dbReference>
<evidence type="ECO:0000256" key="2">
    <source>
        <dbReference type="ARBA" id="ARBA00022737"/>
    </source>
</evidence>
<sequence>MNFNVFICRKKKMISSTNSTTVTSTGTNSPLIKTNSSSNLNCLDSTATTPNASSSSHTSSSNSSSSLSCPNSNLAILSHNSNEDDQNIGNSSREPDADAIKMFVGQIPRNMNEIELKTMFQEYGSVYQLNVLRDKQTNESKGCCFVTFYTRKAALDAQNALHNLKTLPGMHHPIQMKPADTENRNERKLFIGMISRSCEENDIRIMFAPYGQIEDCTILRDSNIKSRGCAFVTYLKRQSAINAIKSMHHSQTMEGCSSPIVVKFADTPRDKESKKMHQLNGTILQQYLSSNGHQNNFTTLSNRQNFVSQNAHTFQQSPFHLPNNSNVASSNHLNNQLHSINPSLSSNTLINGPQNNNLTGNGVGLVGFVGGSRHNNPINSLNSSSIQQPPLSTPNINNLLLVQQLLSSSFPQLQNVVNNPTVLSAVVAAASSNPGKFSLNI</sequence>
<feature type="domain" description="RRM" evidence="6">
    <location>
        <begin position="100"/>
        <end position="181"/>
    </location>
</feature>
<gene>
    <name evidence="7" type="ORF">OXX778_LOCUS13805</name>
</gene>
<feature type="compositionally biased region" description="Low complexity" evidence="5">
    <location>
        <begin position="17"/>
        <end position="29"/>
    </location>
</feature>
<proteinExistence type="inferred from homology"/>
<evidence type="ECO:0000256" key="4">
    <source>
        <dbReference type="PROSITE-ProRule" id="PRU00176"/>
    </source>
</evidence>
<dbReference type="InterPro" id="IPR012677">
    <property type="entry name" value="Nucleotide-bd_a/b_plait_sf"/>
</dbReference>
<protein>
    <recommendedName>
        <fullName evidence="6">RRM domain-containing protein</fullName>
    </recommendedName>
</protein>
<reference evidence="7" key="1">
    <citation type="submission" date="2021-02" db="EMBL/GenBank/DDBJ databases">
        <authorList>
            <person name="Nowell W R."/>
        </authorList>
    </citation>
    <scope>NUCLEOTIDE SEQUENCE</scope>
    <source>
        <strain evidence="7">Ploen Becks lab</strain>
    </source>
</reference>
<evidence type="ECO:0000259" key="6">
    <source>
        <dbReference type="PROSITE" id="PS50102"/>
    </source>
</evidence>
<dbReference type="OrthoDB" id="410044at2759"/>
<keyword evidence="2" id="KW-0677">Repeat</keyword>
<evidence type="ECO:0000313" key="8">
    <source>
        <dbReference type="Proteomes" id="UP000663879"/>
    </source>
</evidence>
<dbReference type="Proteomes" id="UP000663879">
    <property type="component" value="Unassembled WGS sequence"/>
</dbReference>
<feature type="compositionally biased region" description="Low complexity" evidence="5">
    <location>
        <begin position="45"/>
        <end position="74"/>
    </location>
</feature>
<evidence type="ECO:0000256" key="3">
    <source>
        <dbReference type="ARBA" id="ARBA00022884"/>
    </source>
</evidence>
<dbReference type="InterPro" id="IPR035979">
    <property type="entry name" value="RBD_domain_sf"/>
</dbReference>
<dbReference type="PROSITE" id="PS50102">
    <property type="entry name" value="RRM"/>
    <property type="match status" value="2"/>
</dbReference>
<dbReference type="SMART" id="SM00360">
    <property type="entry name" value="RRM"/>
    <property type="match status" value="2"/>
</dbReference>
<evidence type="ECO:0000256" key="1">
    <source>
        <dbReference type="ARBA" id="ARBA00009621"/>
    </source>
</evidence>
<dbReference type="EMBL" id="CAJNOC010002721">
    <property type="protein sequence ID" value="CAF0948214.1"/>
    <property type="molecule type" value="Genomic_DNA"/>
</dbReference>
<feature type="compositionally biased region" description="Polar residues" evidence="5">
    <location>
        <begin position="30"/>
        <end position="44"/>
    </location>
</feature>
<dbReference type="AlphaFoldDB" id="A0A814CUJ3"/>
<comment type="similarity">
    <text evidence="1">Belongs to the CELF/BRUNOL family.</text>
</comment>
<dbReference type="GO" id="GO:1990904">
    <property type="term" value="C:ribonucleoprotein complex"/>
    <property type="evidence" value="ECO:0007669"/>
    <property type="project" value="InterPro"/>
</dbReference>
<dbReference type="Pfam" id="PF00076">
    <property type="entry name" value="RRM_1"/>
    <property type="match status" value="2"/>
</dbReference>
<dbReference type="PANTHER" id="PTHR24012">
    <property type="entry name" value="RNA BINDING PROTEIN"/>
    <property type="match status" value="1"/>
</dbReference>
<dbReference type="CDD" id="cd12631">
    <property type="entry name" value="RRM1_CELF1_2_Bruno"/>
    <property type="match status" value="1"/>
</dbReference>
<dbReference type="SUPFAM" id="SSF54928">
    <property type="entry name" value="RNA-binding domain, RBD"/>
    <property type="match status" value="2"/>
</dbReference>
<keyword evidence="3 4" id="KW-0694">RNA-binding</keyword>
<organism evidence="7 8">
    <name type="scientific">Brachionus calyciflorus</name>
    <dbReference type="NCBI Taxonomy" id="104777"/>
    <lineage>
        <taxon>Eukaryota</taxon>
        <taxon>Metazoa</taxon>
        <taxon>Spiralia</taxon>
        <taxon>Gnathifera</taxon>
        <taxon>Rotifera</taxon>
        <taxon>Eurotatoria</taxon>
        <taxon>Monogononta</taxon>
        <taxon>Pseudotrocha</taxon>
        <taxon>Ploima</taxon>
        <taxon>Brachionidae</taxon>
        <taxon>Brachionus</taxon>
    </lineage>
</organism>
<comment type="caution">
    <text evidence="7">The sequence shown here is derived from an EMBL/GenBank/DDBJ whole genome shotgun (WGS) entry which is preliminary data.</text>
</comment>
<dbReference type="InterPro" id="IPR034196">
    <property type="entry name" value="CELF1/2_RRM1"/>
</dbReference>
<feature type="region of interest" description="Disordered" evidence="5">
    <location>
        <begin position="17"/>
        <end position="96"/>
    </location>
</feature>
<name>A0A814CUJ3_9BILA</name>
<feature type="domain" description="RRM" evidence="6">
    <location>
        <begin position="187"/>
        <end position="267"/>
    </location>
</feature>
<dbReference type="InterPro" id="IPR000504">
    <property type="entry name" value="RRM_dom"/>
</dbReference>
<evidence type="ECO:0000256" key="5">
    <source>
        <dbReference type="SAM" id="MobiDB-lite"/>
    </source>
</evidence>
<accession>A0A814CUJ3</accession>
<dbReference type="GO" id="GO:0003723">
    <property type="term" value="F:RNA binding"/>
    <property type="evidence" value="ECO:0007669"/>
    <property type="project" value="UniProtKB-UniRule"/>
</dbReference>
<dbReference type="FunFam" id="3.30.70.330:FF:000013">
    <property type="entry name" value="CUGBP Elav-like family member 1 isoform 2"/>
    <property type="match status" value="1"/>
</dbReference>
<dbReference type="InterPro" id="IPR002343">
    <property type="entry name" value="Hud_Sxl_RNA"/>
</dbReference>
<dbReference type="Gene3D" id="3.30.70.330">
    <property type="match status" value="2"/>
</dbReference>